<dbReference type="InterPro" id="IPR004326">
    <property type="entry name" value="Mlo"/>
</dbReference>
<keyword evidence="4" id="KW-0611">Plant defense</keyword>
<dbReference type="OrthoDB" id="1388414at2759"/>
<keyword evidence="10" id="KW-1185">Reference proteome</keyword>
<evidence type="ECO:0000313" key="10">
    <source>
        <dbReference type="Proteomes" id="UP000027138"/>
    </source>
</evidence>
<evidence type="ECO:0008006" key="11">
    <source>
        <dbReference type="Google" id="ProtNLM"/>
    </source>
</evidence>
<feature type="transmembrane region" description="Helical" evidence="8">
    <location>
        <begin position="47"/>
        <end position="71"/>
    </location>
</feature>
<dbReference type="GO" id="GO:0016020">
    <property type="term" value="C:membrane"/>
    <property type="evidence" value="ECO:0007669"/>
    <property type="project" value="UniProtKB-SubCell"/>
</dbReference>
<keyword evidence="7" id="KW-0568">Pathogenesis-related protein</keyword>
<keyword evidence="3 8" id="KW-0812">Transmembrane</keyword>
<evidence type="ECO:0000256" key="6">
    <source>
        <dbReference type="ARBA" id="ARBA00023136"/>
    </source>
</evidence>
<evidence type="ECO:0000256" key="4">
    <source>
        <dbReference type="ARBA" id="ARBA00022821"/>
    </source>
</evidence>
<dbReference type="EMBL" id="KK915662">
    <property type="protein sequence ID" value="KDP21019.1"/>
    <property type="molecule type" value="Genomic_DNA"/>
</dbReference>
<evidence type="ECO:0000256" key="2">
    <source>
        <dbReference type="ARBA" id="ARBA00006574"/>
    </source>
</evidence>
<sequence length="199" mass="22414">MVLLVGTKLEGIITSMCLDSHDKSHVVRGTLLVRPSDHFFWFGWPKLLLHLIHFILFQNSFQLAFFTWTWFKFGLRSCFHRETEDIVIRLAMGVSVHFLCGYVTLPLYALVTQMGTSMKKVVFPENVVMGLKRWRARARKNLKKHYSAASPSVDASVASISSPSFSLDASYAVGSDGRSDVEHIAIEVENGGEEESRSS</sequence>
<dbReference type="GO" id="GO:0006952">
    <property type="term" value="P:defense response"/>
    <property type="evidence" value="ECO:0007669"/>
    <property type="project" value="UniProtKB-KW"/>
</dbReference>
<dbReference type="STRING" id="180498.A0A067JNC9"/>
<organism evidence="9 10">
    <name type="scientific">Jatropha curcas</name>
    <name type="common">Barbados nut</name>
    <dbReference type="NCBI Taxonomy" id="180498"/>
    <lineage>
        <taxon>Eukaryota</taxon>
        <taxon>Viridiplantae</taxon>
        <taxon>Streptophyta</taxon>
        <taxon>Embryophyta</taxon>
        <taxon>Tracheophyta</taxon>
        <taxon>Spermatophyta</taxon>
        <taxon>Magnoliopsida</taxon>
        <taxon>eudicotyledons</taxon>
        <taxon>Gunneridae</taxon>
        <taxon>Pentapetalae</taxon>
        <taxon>rosids</taxon>
        <taxon>fabids</taxon>
        <taxon>Malpighiales</taxon>
        <taxon>Euphorbiaceae</taxon>
        <taxon>Crotonoideae</taxon>
        <taxon>Jatropheae</taxon>
        <taxon>Jatropha</taxon>
    </lineage>
</organism>
<evidence type="ECO:0000256" key="5">
    <source>
        <dbReference type="ARBA" id="ARBA00022989"/>
    </source>
</evidence>
<evidence type="ECO:0000256" key="7">
    <source>
        <dbReference type="ARBA" id="ARBA00023265"/>
    </source>
</evidence>
<name>A0A067JNC9_JATCU</name>
<dbReference type="Pfam" id="PF03094">
    <property type="entry name" value="Mlo"/>
    <property type="match status" value="1"/>
</dbReference>
<comment type="similarity">
    <text evidence="2">Belongs to the MLO family.</text>
</comment>
<dbReference type="AlphaFoldDB" id="A0A067JNC9"/>
<protein>
    <recommendedName>
        <fullName evidence="11">MLO-like protein</fullName>
    </recommendedName>
</protein>
<proteinExistence type="inferred from homology"/>
<gene>
    <name evidence="9" type="ORF">JCGZ_21490</name>
</gene>
<dbReference type="Proteomes" id="UP000027138">
    <property type="component" value="Unassembled WGS sequence"/>
</dbReference>
<evidence type="ECO:0000313" key="9">
    <source>
        <dbReference type="EMBL" id="KDP21019.1"/>
    </source>
</evidence>
<feature type="transmembrane region" description="Helical" evidence="8">
    <location>
        <begin position="86"/>
        <end position="111"/>
    </location>
</feature>
<comment type="subcellular location">
    <subcellularLocation>
        <location evidence="1">Membrane</location>
        <topology evidence="1">Multi-pass membrane protein</topology>
    </subcellularLocation>
</comment>
<dbReference type="PANTHER" id="PTHR31942:SF72">
    <property type="entry name" value="MLO-LIKE PROTEIN"/>
    <property type="match status" value="1"/>
</dbReference>
<evidence type="ECO:0000256" key="3">
    <source>
        <dbReference type="ARBA" id="ARBA00022692"/>
    </source>
</evidence>
<evidence type="ECO:0000256" key="8">
    <source>
        <dbReference type="SAM" id="Phobius"/>
    </source>
</evidence>
<keyword evidence="6 8" id="KW-0472">Membrane</keyword>
<reference evidence="9 10" key="1">
    <citation type="journal article" date="2014" name="PLoS ONE">
        <title>Global Analysis of Gene Expression Profiles in Physic Nut (Jatropha curcas L.) Seedlings Exposed to Salt Stress.</title>
        <authorList>
            <person name="Zhang L."/>
            <person name="Zhang C."/>
            <person name="Wu P."/>
            <person name="Chen Y."/>
            <person name="Li M."/>
            <person name="Jiang H."/>
            <person name="Wu G."/>
        </authorList>
    </citation>
    <scope>NUCLEOTIDE SEQUENCE [LARGE SCALE GENOMIC DNA]</scope>
    <source>
        <strain evidence="10">cv. GZQX0401</strain>
        <tissue evidence="9">Young leaves</tissue>
    </source>
</reference>
<keyword evidence="5 8" id="KW-1133">Transmembrane helix</keyword>
<evidence type="ECO:0000256" key="1">
    <source>
        <dbReference type="ARBA" id="ARBA00004141"/>
    </source>
</evidence>
<accession>A0A067JNC9</accession>
<dbReference type="PANTHER" id="PTHR31942">
    <property type="entry name" value="MLO-LIKE PROTEIN 1"/>
    <property type="match status" value="1"/>
</dbReference>